<dbReference type="OrthoDB" id="7689231at2"/>
<proteinExistence type="predicted"/>
<evidence type="ECO:0000256" key="1">
    <source>
        <dbReference type="SAM" id="Phobius"/>
    </source>
</evidence>
<evidence type="ECO:0000313" key="2">
    <source>
        <dbReference type="EMBL" id="SNX67697.1"/>
    </source>
</evidence>
<dbReference type="PANTHER" id="PTHR35867">
    <property type="entry name" value="PROTEIN RSEC"/>
    <property type="match status" value="1"/>
</dbReference>
<protein>
    <submittedName>
        <fullName evidence="2">RseC/MucC-like positive regulator of sigma(E)</fullName>
    </submittedName>
</protein>
<dbReference type="PIRSF" id="PIRSF004923">
    <property type="entry name" value="RseC"/>
    <property type="match status" value="1"/>
</dbReference>
<evidence type="ECO:0000313" key="3">
    <source>
        <dbReference type="Proteomes" id="UP000219467"/>
    </source>
</evidence>
<reference evidence="3" key="1">
    <citation type="submission" date="2017-08" db="EMBL/GenBank/DDBJ databases">
        <authorList>
            <person name="Varghese N."/>
            <person name="Submissions S."/>
        </authorList>
    </citation>
    <scope>NUCLEOTIDE SEQUENCE [LARGE SCALE GENOMIC DNA]</scope>
    <source>
        <strain evidence="3">JA234</strain>
    </source>
</reference>
<gene>
    <name evidence="2" type="ORF">SAMN05878503_101334</name>
</gene>
<dbReference type="PANTHER" id="PTHR35867:SF1">
    <property type="entry name" value="PROTEIN RSEC"/>
    <property type="match status" value="1"/>
</dbReference>
<dbReference type="AlphaFoldDB" id="A0A285CJC4"/>
<feature type="transmembrane region" description="Helical" evidence="1">
    <location>
        <begin position="120"/>
        <end position="140"/>
    </location>
</feature>
<keyword evidence="3" id="KW-1185">Reference proteome</keyword>
<name>A0A285CJC4_9RHOB</name>
<feature type="transmembrane region" description="Helical" evidence="1">
    <location>
        <begin position="89"/>
        <end position="114"/>
    </location>
</feature>
<dbReference type="EMBL" id="OAOQ01000001">
    <property type="protein sequence ID" value="SNX67697.1"/>
    <property type="molecule type" value="Genomic_DNA"/>
</dbReference>
<accession>A0A285CJC4</accession>
<organism evidence="2 3">
    <name type="scientific">Cereibacter ovatus</name>
    <dbReference type="NCBI Taxonomy" id="439529"/>
    <lineage>
        <taxon>Bacteria</taxon>
        <taxon>Pseudomonadati</taxon>
        <taxon>Pseudomonadota</taxon>
        <taxon>Alphaproteobacteria</taxon>
        <taxon>Rhodobacterales</taxon>
        <taxon>Paracoccaceae</taxon>
        <taxon>Cereibacter</taxon>
    </lineage>
</organism>
<keyword evidence="1" id="KW-0472">Membrane</keyword>
<dbReference type="InterPro" id="IPR026268">
    <property type="entry name" value="RseC"/>
</dbReference>
<dbReference type="Pfam" id="PF04246">
    <property type="entry name" value="RseC_MucC"/>
    <property type="match status" value="1"/>
</dbReference>
<keyword evidence="1" id="KW-1133">Transmembrane helix</keyword>
<sequence>MPWRDDLPSDDAGPRLLRERLKVVAVSGDRLQLAADRAAGCTACAMRKGCGAVELAAAARPDLIEIARPDGLAVTAGDEVELLLPGGSFLAAVALAYLLPTLGVVGAAAGGLALGLPDPWVALLCLLALALALVPFGRAGRRDGLQNAFRIVAVHRAARLPGCGGT</sequence>
<dbReference type="InterPro" id="IPR007359">
    <property type="entry name" value="SigmaE_reg_RseC_MucC"/>
</dbReference>
<dbReference type="Proteomes" id="UP000219467">
    <property type="component" value="Unassembled WGS sequence"/>
</dbReference>
<keyword evidence="1" id="KW-0812">Transmembrane</keyword>